<feature type="region of interest" description="Disordered" evidence="1">
    <location>
        <begin position="337"/>
        <end position="375"/>
    </location>
</feature>
<protein>
    <submittedName>
        <fullName evidence="2">Uncharacterized protein</fullName>
    </submittedName>
</protein>
<comment type="caution">
    <text evidence="2">The sequence shown here is derived from an EMBL/GenBank/DDBJ whole genome shotgun (WGS) entry which is preliminary data.</text>
</comment>
<feature type="compositionally biased region" description="Basic and acidic residues" evidence="1">
    <location>
        <begin position="142"/>
        <end position="154"/>
    </location>
</feature>
<evidence type="ECO:0000313" key="3">
    <source>
        <dbReference type="Proteomes" id="UP000237631"/>
    </source>
</evidence>
<accession>A0A2S6C0F7</accession>
<feature type="compositionally biased region" description="Acidic residues" evidence="1">
    <location>
        <begin position="11"/>
        <end position="21"/>
    </location>
</feature>
<evidence type="ECO:0000313" key="2">
    <source>
        <dbReference type="EMBL" id="PPJ53204.1"/>
    </source>
</evidence>
<organism evidence="2 3">
    <name type="scientific">Cercospora berteroae</name>
    <dbReference type="NCBI Taxonomy" id="357750"/>
    <lineage>
        <taxon>Eukaryota</taxon>
        <taxon>Fungi</taxon>
        <taxon>Dikarya</taxon>
        <taxon>Ascomycota</taxon>
        <taxon>Pezizomycotina</taxon>
        <taxon>Dothideomycetes</taxon>
        <taxon>Dothideomycetidae</taxon>
        <taxon>Mycosphaerellales</taxon>
        <taxon>Mycosphaerellaceae</taxon>
        <taxon>Cercospora</taxon>
    </lineage>
</organism>
<dbReference type="Proteomes" id="UP000237631">
    <property type="component" value="Unassembled WGS sequence"/>
</dbReference>
<keyword evidence="3" id="KW-1185">Reference proteome</keyword>
<sequence length="433" mass="48299">MVRTRHSLAAPDEDDLELELENGEKPKWMKELQIDGKETLKGEKKADRGMGVYTWRGAVYAIDENTPKEWIEAEANRQRRTEKKEKEKQKSQTPTAANANTTSVPRSSNLKPRQQQQQESVVSQVDEESEAQARTSNTKKRAREEDSAVEEATRVIKKPRKSLNSLKDKPAQPQRHYLFPSLNAQPKKKKLKPKSDTPRFDPSVSASQKTREEVEQSSKQAKGKGFDVDMLPETRPSSQHTAAQPPDVHTTMPTPPSQLLEMPNSFTMPFSDQDKQILSRIVCNISEPEANQLAATIVEIGKINSRAQALEHSSEGLVEHLAQVKERMLARRVNGNLEKQHQQQQHHHHHDSPMMGAAQEMTPPAEDPPTHTATTTANSIRLPSLFHDDAPSEHALSSPAPHHDLYSLILPPINRGAAATATISALADSAPPR</sequence>
<feature type="compositionally biased region" description="Polar residues" evidence="1">
    <location>
        <begin position="96"/>
        <end position="113"/>
    </location>
</feature>
<name>A0A2S6C0F7_9PEZI</name>
<reference evidence="3" key="1">
    <citation type="journal article" date="2017" name="bioRxiv">
        <title>Conservation of a gene cluster reveals novel cercosporin biosynthetic mechanisms and extends production to the genus Colletotrichum.</title>
        <authorList>
            <person name="de Jonge R."/>
            <person name="Ebert M.K."/>
            <person name="Huitt-Roehl C.R."/>
            <person name="Pal P."/>
            <person name="Suttle J.C."/>
            <person name="Spanner R.E."/>
            <person name="Neubauer J.D."/>
            <person name="Jurick W.M.II."/>
            <person name="Stott K.A."/>
            <person name="Secor G.A."/>
            <person name="Thomma B.P.H.J."/>
            <person name="Van de Peer Y."/>
            <person name="Townsend C.A."/>
            <person name="Bolton M.D."/>
        </authorList>
    </citation>
    <scope>NUCLEOTIDE SEQUENCE [LARGE SCALE GENOMIC DNA]</scope>
    <source>
        <strain evidence="3">CBS538.71</strain>
    </source>
</reference>
<feature type="region of interest" description="Disordered" evidence="1">
    <location>
        <begin position="1"/>
        <end position="25"/>
    </location>
</feature>
<proteinExistence type="predicted"/>
<feature type="region of interest" description="Disordered" evidence="1">
    <location>
        <begin position="64"/>
        <end position="253"/>
    </location>
</feature>
<dbReference type="AlphaFoldDB" id="A0A2S6C0F7"/>
<evidence type="ECO:0000256" key="1">
    <source>
        <dbReference type="SAM" id="MobiDB-lite"/>
    </source>
</evidence>
<feature type="compositionally biased region" description="Basic and acidic residues" evidence="1">
    <location>
        <begin position="65"/>
        <end position="90"/>
    </location>
</feature>
<gene>
    <name evidence="2" type="ORF">CBER1_11846</name>
</gene>
<dbReference type="EMBL" id="PNEN01001570">
    <property type="protein sequence ID" value="PPJ53204.1"/>
    <property type="molecule type" value="Genomic_DNA"/>
</dbReference>
<dbReference type="OrthoDB" id="3650955at2759"/>
<feature type="compositionally biased region" description="Low complexity" evidence="1">
    <location>
        <begin position="114"/>
        <end position="124"/>
    </location>
</feature>